<gene>
    <name evidence="2" type="ORF">LSUB1_G006487</name>
</gene>
<reference evidence="2 3" key="1">
    <citation type="submission" date="2018-05" db="EMBL/GenBank/DDBJ databases">
        <title>Genome sequencing and assembly of the regulated plant pathogen Lachnellula willkommii and related sister species for the development of diagnostic species identification markers.</title>
        <authorList>
            <person name="Giroux E."/>
            <person name="Bilodeau G."/>
        </authorList>
    </citation>
    <scope>NUCLEOTIDE SEQUENCE [LARGE SCALE GENOMIC DNA]</scope>
    <source>
        <strain evidence="2 3">CBS 197.66</strain>
    </source>
</reference>
<dbReference type="Proteomes" id="UP000462212">
    <property type="component" value="Unassembled WGS sequence"/>
</dbReference>
<evidence type="ECO:0000313" key="2">
    <source>
        <dbReference type="EMBL" id="TVY34425.1"/>
    </source>
</evidence>
<sequence length="106" mass="11636">MPCVMARIGNKCLHGLGIKAKERRPSLVISGPSVNFPGYSEDDISLMREKAIASTAITEDDVSDDDFVSRHPSQPRSRAGSTSFGLGAKMVWHARRFSRSGRGVMW</sequence>
<dbReference type="EMBL" id="QGMJ01000646">
    <property type="protein sequence ID" value="TVY34425.1"/>
    <property type="molecule type" value="Genomic_DNA"/>
</dbReference>
<dbReference type="OrthoDB" id="5226159at2759"/>
<protein>
    <submittedName>
        <fullName evidence="2">Uncharacterized protein</fullName>
    </submittedName>
</protein>
<evidence type="ECO:0000313" key="3">
    <source>
        <dbReference type="Proteomes" id="UP000462212"/>
    </source>
</evidence>
<proteinExistence type="predicted"/>
<comment type="caution">
    <text evidence="2">The sequence shown here is derived from an EMBL/GenBank/DDBJ whole genome shotgun (WGS) entry which is preliminary data.</text>
</comment>
<dbReference type="AlphaFoldDB" id="A0A8H8U5F7"/>
<feature type="compositionally biased region" description="Polar residues" evidence="1">
    <location>
        <begin position="71"/>
        <end position="83"/>
    </location>
</feature>
<feature type="region of interest" description="Disordered" evidence="1">
    <location>
        <begin position="61"/>
        <end position="83"/>
    </location>
</feature>
<organism evidence="2 3">
    <name type="scientific">Lachnellula subtilissima</name>
    <dbReference type="NCBI Taxonomy" id="602034"/>
    <lineage>
        <taxon>Eukaryota</taxon>
        <taxon>Fungi</taxon>
        <taxon>Dikarya</taxon>
        <taxon>Ascomycota</taxon>
        <taxon>Pezizomycotina</taxon>
        <taxon>Leotiomycetes</taxon>
        <taxon>Helotiales</taxon>
        <taxon>Lachnaceae</taxon>
        <taxon>Lachnellula</taxon>
    </lineage>
</organism>
<accession>A0A8H8U5F7</accession>
<name>A0A8H8U5F7_9HELO</name>
<evidence type="ECO:0000256" key="1">
    <source>
        <dbReference type="SAM" id="MobiDB-lite"/>
    </source>
</evidence>
<keyword evidence="3" id="KW-1185">Reference proteome</keyword>